<evidence type="ECO:0000256" key="3">
    <source>
        <dbReference type="ARBA" id="ARBA00022553"/>
    </source>
</evidence>
<dbReference type="GO" id="GO:0005524">
    <property type="term" value="F:ATP binding"/>
    <property type="evidence" value="ECO:0007669"/>
    <property type="project" value="UniProtKB-KW"/>
</dbReference>
<evidence type="ECO:0000256" key="5">
    <source>
        <dbReference type="ARBA" id="ARBA00022741"/>
    </source>
</evidence>
<dbReference type="EMBL" id="JACHGF010000003">
    <property type="protein sequence ID" value="MBB5284672.1"/>
    <property type="molecule type" value="Genomic_DNA"/>
</dbReference>
<dbReference type="Pfam" id="PF07730">
    <property type="entry name" value="HisKA_3"/>
    <property type="match status" value="1"/>
</dbReference>
<dbReference type="Pfam" id="PF07695">
    <property type="entry name" value="7TMR-DISM_7TM"/>
    <property type="match status" value="1"/>
</dbReference>
<evidence type="ECO:0000313" key="13">
    <source>
        <dbReference type="EMBL" id="MBB5284672.1"/>
    </source>
</evidence>
<dbReference type="InterPro" id="IPR050482">
    <property type="entry name" value="Sensor_HK_TwoCompSys"/>
</dbReference>
<dbReference type="PANTHER" id="PTHR24421:SF10">
    <property type="entry name" value="NITRATE_NITRITE SENSOR PROTEIN NARQ"/>
    <property type="match status" value="1"/>
</dbReference>
<keyword evidence="9" id="KW-1133">Transmembrane helix</keyword>
<dbReference type="InterPro" id="IPR011712">
    <property type="entry name" value="Sig_transdc_His_kin_sub3_dim/P"/>
</dbReference>
<feature type="domain" description="Signal transduction histidine kinase subgroup 3 dimerisation and phosphoacceptor" evidence="12">
    <location>
        <begin position="417"/>
        <end position="480"/>
    </location>
</feature>
<feature type="transmembrane region" description="Helical" evidence="9">
    <location>
        <begin position="291"/>
        <end position="313"/>
    </location>
</feature>
<keyword evidence="7" id="KW-0067">ATP-binding</keyword>
<evidence type="ECO:0000256" key="9">
    <source>
        <dbReference type="SAM" id="Phobius"/>
    </source>
</evidence>
<keyword evidence="4" id="KW-0808">Transferase</keyword>
<evidence type="ECO:0000313" key="14">
    <source>
        <dbReference type="Proteomes" id="UP000557307"/>
    </source>
</evidence>
<dbReference type="Proteomes" id="UP000557307">
    <property type="component" value="Unassembled WGS sequence"/>
</dbReference>
<keyword evidence="3" id="KW-0597">Phosphoprotein</keyword>
<evidence type="ECO:0000256" key="6">
    <source>
        <dbReference type="ARBA" id="ARBA00022777"/>
    </source>
</evidence>
<evidence type="ECO:0000256" key="1">
    <source>
        <dbReference type="ARBA" id="ARBA00000085"/>
    </source>
</evidence>
<dbReference type="EC" id="2.7.13.3" evidence="2"/>
<dbReference type="RefSeq" id="WP_184174588.1">
    <property type="nucleotide sequence ID" value="NZ_JACHGF010000003.1"/>
</dbReference>
<protein>
    <recommendedName>
        <fullName evidence="2">histidine kinase</fullName>
        <ecNumber evidence="2">2.7.13.3</ecNumber>
    </recommendedName>
</protein>
<evidence type="ECO:0000256" key="8">
    <source>
        <dbReference type="ARBA" id="ARBA00023012"/>
    </source>
</evidence>
<feature type="domain" description="7TM-DISM receptor extracellular" evidence="11">
    <location>
        <begin position="19"/>
        <end position="154"/>
    </location>
</feature>
<organism evidence="13 14">
    <name type="scientific">Rhabdobacter roseus</name>
    <dbReference type="NCBI Taxonomy" id="1655419"/>
    <lineage>
        <taxon>Bacteria</taxon>
        <taxon>Pseudomonadati</taxon>
        <taxon>Bacteroidota</taxon>
        <taxon>Cytophagia</taxon>
        <taxon>Cytophagales</taxon>
        <taxon>Cytophagaceae</taxon>
        <taxon>Rhabdobacter</taxon>
    </lineage>
</organism>
<dbReference type="InterPro" id="IPR011622">
    <property type="entry name" value="7TMR_DISM_rcpt_extracell_dom2"/>
</dbReference>
<dbReference type="Gene3D" id="6.10.250.2870">
    <property type="match status" value="1"/>
</dbReference>
<evidence type="ECO:0000256" key="4">
    <source>
        <dbReference type="ARBA" id="ARBA00022679"/>
    </source>
</evidence>
<keyword evidence="14" id="KW-1185">Reference proteome</keyword>
<feature type="transmembrane region" description="Helical" evidence="9">
    <location>
        <begin position="325"/>
        <end position="345"/>
    </location>
</feature>
<reference evidence="13 14" key="1">
    <citation type="submission" date="2020-08" db="EMBL/GenBank/DDBJ databases">
        <title>Genomic Encyclopedia of Type Strains, Phase IV (KMG-IV): sequencing the most valuable type-strain genomes for metagenomic binning, comparative biology and taxonomic classification.</title>
        <authorList>
            <person name="Goeker M."/>
        </authorList>
    </citation>
    <scope>NUCLEOTIDE SEQUENCE [LARGE SCALE GENOMIC DNA]</scope>
    <source>
        <strain evidence="13 14">DSM 105074</strain>
    </source>
</reference>
<dbReference type="AlphaFoldDB" id="A0A840TSX9"/>
<feature type="transmembrane region" description="Helical" evidence="9">
    <location>
        <begin position="230"/>
        <end position="247"/>
    </location>
</feature>
<keyword evidence="5" id="KW-0547">Nucleotide-binding</keyword>
<gene>
    <name evidence="13" type="ORF">HNQ92_002815</name>
</gene>
<keyword evidence="6 13" id="KW-0418">Kinase</keyword>
<feature type="transmembrane region" description="Helical" evidence="9">
    <location>
        <begin position="365"/>
        <end position="385"/>
    </location>
</feature>
<keyword evidence="9" id="KW-0812">Transmembrane</keyword>
<evidence type="ECO:0000256" key="7">
    <source>
        <dbReference type="ARBA" id="ARBA00022840"/>
    </source>
</evidence>
<keyword evidence="9" id="KW-0472">Membrane</keyword>
<dbReference type="GO" id="GO:0000155">
    <property type="term" value="F:phosphorelay sensor kinase activity"/>
    <property type="evidence" value="ECO:0007669"/>
    <property type="project" value="InterPro"/>
</dbReference>
<dbReference type="Pfam" id="PF07696">
    <property type="entry name" value="7TMR-DISMED2"/>
    <property type="match status" value="1"/>
</dbReference>
<dbReference type="InterPro" id="IPR011623">
    <property type="entry name" value="7TMR_DISM_rcpt_extracell_dom1"/>
</dbReference>
<evidence type="ECO:0000259" key="12">
    <source>
        <dbReference type="Pfam" id="PF07730"/>
    </source>
</evidence>
<name>A0A840TSX9_9BACT</name>
<proteinExistence type="predicted"/>
<feature type="transmembrane region" description="Helical" evidence="9">
    <location>
        <begin position="267"/>
        <end position="285"/>
    </location>
</feature>
<evidence type="ECO:0000259" key="11">
    <source>
        <dbReference type="Pfam" id="PF07696"/>
    </source>
</evidence>
<keyword evidence="8" id="KW-0902">Two-component regulatory system</keyword>
<feature type="transmembrane region" description="Helical" evidence="9">
    <location>
        <begin position="195"/>
        <end position="218"/>
    </location>
</feature>
<sequence>MKNICFIFLTLFPIHALLGQRVETFMDSTGQMSVLQIKALYDQGGFVPLPDNRLLSNYTTAHHWLHLRLPPGSRQLRYLEIENPRLNRVDFYQFVGKSLIKQVFTGDSLPFASRQFSHYQWVFPVLADYQQPTDVFVMVAKHGEVLSTGIRLWSPDRFEQHGRNRYLLWGGLAGMTLLILLLNGMVWLATADSIYGWFMSIVVVSTFHLGAASGLFFQYVWPDTPIINDWYPQTISAWLIVLVKVHFMQRFIGQNAQNSRVFPYINIFKYSIVAALVLTISLLILRYVPVFYFRLLLLLTLFFSFMVVPLAMLSLRERIHQREPIILFYMGITVVQFVVLILFFVNMGYSRTGRALFNFTNEGLVLVNYLVDLVLLSLGVLYFGFRRYRQQNERLLTTLHQNEQAQSSRIIEALELERSRIAEDLYDDVGAMLSTAIGYVTSVLRKPDVREKQPLLMEVRHLLDRAVENLRTVSHNLMPKNFAALGLAQSLAETMAKVQAGTDIRFQYIVAGQERRLAPSTEVQIFRIAAELINEIVRNSQASEATLQLVFDTQGVRLISEHNGPMPPKYNNLHSKVAFLNGTLDIDNSPAGVTVVVEIPY</sequence>
<comment type="caution">
    <text evidence="13">The sequence shown here is derived from an EMBL/GenBank/DDBJ whole genome shotgun (WGS) entry which is preliminary data.</text>
</comment>
<comment type="catalytic activity">
    <reaction evidence="1">
        <text>ATP + protein L-histidine = ADP + protein N-phospho-L-histidine.</text>
        <dbReference type="EC" id="2.7.13.3"/>
    </reaction>
</comment>
<dbReference type="GO" id="GO:0046983">
    <property type="term" value="F:protein dimerization activity"/>
    <property type="evidence" value="ECO:0007669"/>
    <property type="project" value="InterPro"/>
</dbReference>
<accession>A0A840TSX9</accession>
<feature type="transmembrane region" description="Helical" evidence="9">
    <location>
        <begin position="166"/>
        <end position="188"/>
    </location>
</feature>
<dbReference type="Gene3D" id="2.60.40.2380">
    <property type="match status" value="1"/>
</dbReference>
<dbReference type="PANTHER" id="PTHR24421">
    <property type="entry name" value="NITRATE/NITRITE SENSOR PROTEIN NARX-RELATED"/>
    <property type="match status" value="1"/>
</dbReference>
<feature type="domain" description="7TM-DISM receptor extracellular" evidence="10">
    <location>
        <begin position="165"/>
        <end position="379"/>
    </location>
</feature>
<evidence type="ECO:0000259" key="10">
    <source>
        <dbReference type="Pfam" id="PF07695"/>
    </source>
</evidence>
<evidence type="ECO:0000256" key="2">
    <source>
        <dbReference type="ARBA" id="ARBA00012438"/>
    </source>
</evidence>
<dbReference type="GO" id="GO:0016020">
    <property type="term" value="C:membrane"/>
    <property type="evidence" value="ECO:0007669"/>
    <property type="project" value="InterPro"/>
</dbReference>